<dbReference type="CDD" id="cd02440">
    <property type="entry name" value="AdoMet_MTases"/>
    <property type="match status" value="1"/>
</dbReference>
<gene>
    <name evidence="7" type="ORF">AAG747_22710</name>
</gene>
<sequence length="281" mass="32538">MDGTTTDRLSREDFLRLSAFITTNFGIKLPEHKVVLLQSRLLKRVRLNGFTNFADYTNFIFSAQGLQERNKLIDYVSTNKTDFFREAKHFDFLAQQIPSMLSKSYSHLKVWSAGCSSGEEPYTIAMTLEELKKTYTGFDYGILGTDISSRILQKASKAVYGMDQMIDVPDYYQKTYFDKGKTNKGAMAFQIKSRLRNKTTFKRLNLMDEFSSLPHHFDFIFCRNVLIYFDFHTQKQILSKFLNKLKPDGILFIGHAESTLGMNLPLTQLMPSVYRKATYIE</sequence>
<protein>
    <recommendedName>
        <fullName evidence="2">protein-glutamate O-methyltransferase</fullName>
        <ecNumber evidence="2">2.1.1.80</ecNumber>
    </recommendedName>
</protein>
<dbReference type="SMART" id="SM00138">
    <property type="entry name" value="MeTrc"/>
    <property type="match status" value="1"/>
</dbReference>
<dbReference type="PRINTS" id="PR00996">
    <property type="entry name" value="CHERMTFRASE"/>
</dbReference>
<keyword evidence="3 7" id="KW-0489">Methyltransferase</keyword>
<keyword evidence="5" id="KW-0949">S-adenosyl-L-methionine</keyword>
<dbReference type="PIRSF" id="PIRSF000410">
    <property type="entry name" value="CheR"/>
    <property type="match status" value="1"/>
</dbReference>
<dbReference type="PANTHER" id="PTHR24422">
    <property type="entry name" value="CHEMOTAXIS PROTEIN METHYLTRANSFERASE"/>
    <property type="match status" value="1"/>
</dbReference>
<dbReference type="InterPro" id="IPR026024">
    <property type="entry name" value="Chemotaxis_MeTrfase_CheR"/>
</dbReference>
<dbReference type="Pfam" id="PF01739">
    <property type="entry name" value="CheR"/>
    <property type="match status" value="1"/>
</dbReference>
<dbReference type="GO" id="GO:0032259">
    <property type="term" value="P:methylation"/>
    <property type="evidence" value="ECO:0007669"/>
    <property type="project" value="UniProtKB-KW"/>
</dbReference>
<evidence type="ECO:0000313" key="8">
    <source>
        <dbReference type="Proteomes" id="UP001403385"/>
    </source>
</evidence>
<evidence type="ECO:0000256" key="5">
    <source>
        <dbReference type="ARBA" id="ARBA00022691"/>
    </source>
</evidence>
<comment type="caution">
    <text evidence="7">The sequence shown here is derived from an EMBL/GenBank/DDBJ whole genome shotgun (WGS) entry which is preliminary data.</text>
</comment>
<dbReference type="InterPro" id="IPR022641">
    <property type="entry name" value="CheR_N"/>
</dbReference>
<dbReference type="InterPro" id="IPR036804">
    <property type="entry name" value="CheR_N_sf"/>
</dbReference>
<accession>A0AAW9S6E0</accession>
<dbReference type="AlphaFoldDB" id="A0AAW9S6E0"/>
<proteinExistence type="predicted"/>
<dbReference type="InterPro" id="IPR050903">
    <property type="entry name" value="Bact_Chemotaxis_MeTrfase"/>
</dbReference>
<name>A0AAW9S6E0_9BACT</name>
<evidence type="ECO:0000259" key="6">
    <source>
        <dbReference type="PROSITE" id="PS50123"/>
    </source>
</evidence>
<dbReference type="InterPro" id="IPR029063">
    <property type="entry name" value="SAM-dependent_MTases_sf"/>
</dbReference>
<dbReference type="RefSeq" id="WP_346823532.1">
    <property type="nucleotide sequence ID" value="NZ_JBDKWZ010000016.1"/>
</dbReference>
<dbReference type="InterPro" id="IPR000780">
    <property type="entry name" value="CheR_MeTrfase"/>
</dbReference>
<dbReference type="Gene3D" id="3.40.50.150">
    <property type="entry name" value="Vaccinia Virus protein VP39"/>
    <property type="match status" value="1"/>
</dbReference>
<dbReference type="SUPFAM" id="SSF53335">
    <property type="entry name" value="S-adenosyl-L-methionine-dependent methyltransferases"/>
    <property type="match status" value="1"/>
</dbReference>
<dbReference type="EMBL" id="JBDKWZ010000016">
    <property type="protein sequence ID" value="MEN7550750.1"/>
    <property type="molecule type" value="Genomic_DNA"/>
</dbReference>
<keyword evidence="4" id="KW-0808">Transferase</keyword>
<dbReference type="EC" id="2.1.1.80" evidence="2"/>
<dbReference type="PANTHER" id="PTHR24422:SF26">
    <property type="entry name" value="CHEMOTAXIS PROTEIN METHYLTRANSFERASE"/>
    <property type="match status" value="1"/>
</dbReference>
<dbReference type="PROSITE" id="PS50123">
    <property type="entry name" value="CHER"/>
    <property type="match status" value="1"/>
</dbReference>
<evidence type="ECO:0000313" key="7">
    <source>
        <dbReference type="EMBL" id="MEN7550750.1"/>
    </source>
</evidence>
<evidence type="ECO:0000256" key="2">
    <source>
        <dbReference type="ARBA" id="ARBA00012534"/>
    </source>
</evidence>
<keyword evidence="8" id="KW-1185">Reference proteome</keyword>
<dbReference type="SUPFAM" id="SSF47757">
    <property type="entry name" value="Chemotaxis receptor methyltransferase CheR, N-terminal domain"/>
    <property type="match status" value="1"/>
</dbReference>
<evidence type="ECO:0000256" key="1">
    <source>
        <dbReference type="ARBA" id="ARBA00001541"/>
    </source>
</evidence>
<dbReference type="Pfam" id="PF03705">
    <property type="entry name" value="CheR_N"/>
    <property type="match status" value="1"/>
</dbReference>
<reference evidence="7 8" key="1">
    <citation type="submission" date="2024-04" db="EMBL/GenBank/DDBJ databases">
        <title>Novel genus in family Flammeovirgaceae.</title>
        <authorList>
            <person name="Nguyen T.H."/>
            <person name="Vuong T.Q."/>
            <person name="Le H."/>
            <person name="Kim S.-G."/>
        </authorList>
    </citation>
    <scope>NUCLEOTIDE SEQUENCE [LARGE SCALE GENOMIC DNA]</scope>
    <source>
        <strain evidence="7 8">JCM 23209</strain>
    </source>
</reference>
<feature type="domain" description="CheR-type methyltransferase" evidence="6">
    <location>
        <begin position="9"/>
        <end position="279"/>
    </location>
</feature>
<evidence type="ECO:0000256" key="3">
    <source>
        <dbReference type="ARBA" id="ARBA00022603"/>
    </source>
</evidence>
<dbReference type="Proteomes" id="UP001403385">
    <property type="component" value="Unassembled WGS sequence"/>
</dbReference>
<evidence type="ECO:0000256" key="4">
    <source>
        <dbReference type="ARBA" id="ARBA00022679"/>
    </source>
</evidence>
<dbReference type="GO" id="GO:0008983">
    <property type="term" value="F:protein-glutamate O-methyltransferase activity"/>
    <property type="evidence" value="ECO:0007669"/>
    <property type="project" value="UniProtKB-EC"/>
</dbReference>
<comment type="catalytic activity">
    <reaction evidence="1">
        <text>L-glutamyl-[protein] + S-adenosyl-L-methionine = [protein]-L-glutamate 5-O-methyl ester + S-adenosyl-L-homocysteine</text>
        <dbReference type="Rhea" id="RHEA:24452"/>
        <dbReference type="Rhea" id="RHEA-COMP:10208"/>
        <dbReference type="Rhea" id="RHEA-COMP:10311"/>
        <dbReference type="ChEBI" id="CHEBI:29973"/>
        <dbReference type="ChEBI" id="CHEBI:57856"/>
        <dbReference type="ChEBI" id="CHEBI:59789"/>
        <dbReference type="ChEBI" id="CHEBI:82795"/>
        <dbReference type="EC" id="2.1.1.80"/>
    </reaction>
</comment>
<dbReference type="Gene3D" id="1.10.155.10">
    <property type="entry name" value="Chemotaxis receptor methyltransferase CheR, N-terminal domain"/>
    <property type="match status" value="1"/>
</dbReference>
<dbReference type="InterPro" id="IPR022642">
    <property type="entry name" value="CheR_C"/>
</dbReference>
<organism evidence="7 8">
    <name type="scientific">Rapidithrix thailandica</name>
    <dbReference type="NCBI Taxonomy" id="413964"/>
    <lineage>
        <taxon>Bacteria</taxon>
        <taxon>Pseudomonadati</taxon>
        <taxon>Bacteroidota</taxon>
        <taxon>Cytophagia</taxon>
        <taxon>Cytophagales</taxon>
        <taxon>Flammeovirgaceae</taxon>
        <taxon>Rapidithrix</taxon>
    </lineage>
</organism>